<organism evidence="3 4">
    <name type="scientific">Marinicauda salina</name>
    <dbReference type="NCBI Taxonomy" id="2135793"/>
    <lineage>
        <taxon>Bacteria</taxon>
        <taxon>Pseudomonadati</taxon>
        <taxon>Pseudomonadota</taxon>
        <taxon>Alphaproteobacteria</taxon>
        <taxon>Maricaulales</taxon>
        <taxon>Maricaulaceae</taxon>
        <taxon>Marinicauda</taxon>
    </lineage>
</organism>
<dbReference type="PANTHER" id="PTHR43592">
    <property type="entry name" value="CAAX AMINO TERMINAL PROTEASE"/>
    <property type="match status" value="1"/>
</dbReference>
<dbReference type="GO" id="GO:0080120">
    <property type="term" value="P:CAAX-box protein maturation"/>
    <property type="evidence" value="ECO:0007669"/>
    <property type="project" value="UniProtKB-ARBA"/>
</dbReference>
<dbReference type="AlphaFoldDB" id="A0A2U2BUS4"/>
<evidence type="ECO:0000313" key="4">
    <source>
        <dbReference type="Proteomes" id="UP000245168"/>
    </source>
</evidence>
<keyword evidence="4" id="KW-1185">Reference proteome</keyword>
<feature type="transmembrane region" description="Helical" evidence="1">
    <location>
        <begin position="54"/>
        <end position="72"/>
    </location>
</feature>
<comment type="caution">
    <text evidence="3">The sequence shown here is derived from an EMBL/GenBank/DDBJ whole genome shotgun (WGS) entry which is preliminary data.</text>
</comment>
<feature type="transmembrane region" description="Helical" evidence="1">
    <location>
        <begin position="195"/>
        <end position="215"/>
    </location>
</feature>
<dbReference type="PANTHER" id="PTHR43592:SF15">
    <property type="entry name" value="CAAX AMINO TERMINAL PROTEASE FAMILY PROTEIN"/>
    <property type="match status" value="1"/>
</dbReference>
<dbReference type="GO" id="GO:0004175">
    <property type="term" value="F:endopeptidase activity"/>
    <property type="evidence" value="ECO:0007669"/>
    <property type="project" value="UniProtKB-ARBA"/>
</dbReference>
<keyword evidence="1" id="KW-0812">Transmembrane</keyword>
<feature type="domain" description="CAAX prenyl protease 2/Lysostaphin resistance protein A-like" evidence="2">
    <location>
        <begin position="138"/>
        <end position="232"/>
    </location>
</feature>
<reference evidence="4" key="1">
    <citation type="submission" date="2018-05" db="EMBL/GenBank/DDBJ databases">
        <authorList>
            <person name="Liu B.-T."/>
        </authorList>
    </citation>
    <scope>NUCLEOTIDE SEQUENCE [LARGE SCALE GENOMIC DNA]</scope>
    <source>
        <strain evidence="4">WD6-1</strain>
    </source>
</reference>
<name>A0A2U2BUS4_9PROT</name>
<dbReference type="Proteomes" id="UP000245168">
    <property type="component" value="Unassembled WGS sequence"/>
</dbReference>
<dbReference type="Pfam" id="PF02517">
    <property type="entry name" value="Rce1-like"/>
    <property type="match status" value="1"/>
</dbReference>
<feature type="transmembrane region" description="Helical" evidence="1">
    <location>
        <begin position="135"/>
        <end position="156"/>
    </location>
</feature>
<evidence type="ECO:0000259" key="2">
    <source>
        <dbReference type="Pfam" id="PF02517"/>
    </source>
</evidence>
<feature type="transmembrane region" description="Helical" evidence="1">
    <location>
        <begin position="168"/>
        <end position="189"/>
    </location>
</feature>
<proteinExistence type="predicted"/>
<dbReference type="EMBL" id="QEXV01000003">
    <property type="protein sequence ID" value="PWE17781.1"/>
    <property type="molecule type" value="Genomic_DNA"/>
</dbReference>
<evidence type="ECO:0000313" key="3">
    <source>
        <dbReference type="EMBL" id="PWE17781.1"/>
    </source>
</evidence>
<feature type="transmembrane region" description="Helical" evidence="1">
    <location>
        <begin position="22"/>
        <end position="39"/>
    </location>
</feature>
<feature type="transmembrane region" description="Helical" evidence="1">
    <location>
        <begin position="93"/>
        <end position="115"/>
    </location>
</feature>
<sequence length="241" mass="26054">MTSETNETAPAAPENPWTATRLISIALVFGGVTGLGYYVHRTVDDMTDFTRPETWLAVVVIAVPLAIAHVSMRLMGRRWSDYGLKATPIWRAVGLGVAIAAGMLALMSYVLAPLVMQYAPNPPDVSHLLGLRGDLPRYLVMLVVVWITAAFGEELIFRGFLLNEVAELFGRGVFGWIAAVVAIAVAFALGHAYQGLAGVLFSGSFGLVIGLVYLATGRNLWTLILAHGLIDTYSFTRIFLA</sequence>
<evidence type="ECO:0000256" key="1">
    <source>
        <dbReference type="SAM" id="Phobius"/>
    </source>
</evidence>
<dbReference type="RefSeq" id="WP_109253012.1">
    <property type="nucleotide sequence ID" value="NZ_QEXV01000003.1"/>
</dbReference>
<accession>A0A2U2BUS4</accession>
<protein>
    <recommendedName>
        <fullName evidence="2">CAAX prenyl protease 2/Lysostaphin resistance protein A-like domain-containing protein</fullName>
    </recommendedName>
</protein>
<keyword evidence="1" id="KW-1133">Transmembrane helix</keyword>
<dbReference type="InterPro" id="IPR003675">
    <property type="entry name" value="Rce1/LyrA-like_dom"/>
</dbReference>
<gene>
    <name evidence="3" type="ORF">DDZ18_09005</name>
</gene>
<dbReference type="OrthoDB" id="7632478at2"/>
<keyword evidence="1" id="KW-0472">Membrane</keyword>